<dbReference type="Proteomes" id="UP001163823">
    <property type="component" value="Chromosome 10"/>
</dbReference>
<dbReference type="PANTHER" id="PTHR33052">
    <property type="entry name" value="DUF4228 DOMAIN PROTEIN-RELATED"/>
    <property type="match status" value="1"/>
</dbReference>
<dbReference type="AlphaFoldDB" id="A0AAD7L8F0"/>
<sequence>MLKRFARLLRLVQCTNIESETSLDLTLYSKNISIKIFHADGREEQYQHAVPASQLMEKYPGMCVARPEVFKNPHESLLESAEYLFPGQKYYIIPSSTAENLKHKHSVKKIISEPQKGKELSEAKISEAPGGENLKESFCSAKEFHVHKERWSRCVKRKGIKGKKPFIPPLPRARTFGVEWEPSLTSVQELSP</sequence>
<organism evidence="1 2">
    <name type="scientific">Quillaja saponaria</name>
    <name type="common">Soap bark tree</name>
    <dbReference type="NCBI Taxonomy" id="32244"/>
    <lineage>
        <taxon>Eukaryota</taxon>
        <taxon>Viridiplantae</taxon>
        <taxon>Streptophyta</taxon>
        <taxon>Embryophyta</taxon>
        <taxon>Tracheophyta</taxon>
        <taxon>Spermatophyta</taxon>
        <taxon>Magnoliopsida</taxon>
        <taxon>eudicotyledons</taxon>
        <taxon>Gunneridae</taxon>
        <taxon>Pentapetalae</taxon>
        <taxon>rosids</taxon>
        <taxon>fabids</taxon>
        <taxon>Fabales</taxon>
        <taxon>Quillajaceae</taxon>
        <taxon>Quillaja</taxon>
    </lineage>
</organism>
<accession>A0AAD7L8F0</accession>
<evidence type="ECO:0000313" key="1">
    <source>
        <dbReference type="EMBL" id="KAJ7953555.1"/>
    </source>
</evidence>
<protein>
    <submittedName>
        <fullName evidence="1">UDP-galactose:fucoside alpha-3-galactosyltransferase</fullName>
    </submittedName>
</protein>
<dbReference type="KEGG" id="qsa:O6P43_025244"/>
<dbReference type="EMBL" id="JARAOO010000010">
    <property type="protein sequence ID" value="KAJ7953555.1"/>
    <property type="molecule type" value="Genomic_DNA"/>
</dbReference>
<proteinExistence type="predicted"/>
<dbReference type="InterPro" id="IPR025322">
    <property type="entry name" value="PADRE_dom"/>
</dbReference>
<gene>
    <name evidence="1" type="ORF">O6P43_025244</name>
</gene>
<evidence type="ECO:0000313" key="2">
    <source>
        <dbReference type="Proteomes" id="UP001163823"/>
    </source>
</evidence>
<dbReference type="Pfam" id="PF14009">
    <property type="entry name" value="PADRE"/>
    <property type="match status" value="1"/>
</dbReference>
<name>A0AAD7L8F0_QUISA</name>
<reference evidence="1" key="1">
    <citation type="journal article" date="2023" name="Science">
        <title>Elucidation of the pathway for biosynthesis of saponin adjuvants from the soapbark tree.</title>
        <authorList>
            <person name="Reed J."/>
            <person name="Orme A."/>
            <person name="El-Demerdash A."/>
            <person name="Owen C."/>
            <person name="Martin L.B.B."/>
            <person name="Misra R.C."/>
            <person name="Kikuchi S."/>
            <person name="Rejzek M."/>
            <person name="Martin A.C."/>
            <person name="Harkess A."/>
            <person name="Leebens-Mack J."/>
            <person name="Louveau T."/>
            <person name="Stephenson M.J."/>
            <person name="Osbourn A."/>
        </authorList>
    </citation>
    <scope>NUCLEOTIDE SEQUENCE</scope>
    <source>
        <strain evidence="1">S10</strain>
    </source>
</reference>
<keyword evidence="2" id="KW-1185">Reference proteome</keyword>
<comment type="caution">
    <text evidence="1">The sequence shown here is derived from an EMBL/GenBank/DDBJ whole genome shotgun (WGS) entry which is preliminary data.</text>
</comment>